<evidence type="ECO:0008006" key="4">
    <source>
        <dbReference type="Google" id="ProtNLM"/>
    </source>
</evidence>
<evidence type="ECO:0000313" key="3">
    <source>
        <dbReference type="Proteomes" id="UP000094626"/>
    </source>
</evidence>
<proteinExistence type="predicted"/>
<dbReference type="OrthoDB" id="180544at2"/>
<keyword evidence="1" id="KW-0175">Coiled coil</keyword>
<gene>
    <name evidence="2" type="ORF">BES08_06015</name>
</gene>
<evidence type="ECO:0000256" key="1">
    <source>
        <dbReference type="SAM" id="Coils"/>
    </source>
</evidence>
<reference evidence="3" key="1">
    <citation type="journal article" date="2017" name="J. Biotechnol.">
        <title>Complete genome sequence of Novosphingobium resinovorum SA1, a versatile xenobiotic-degrading bacterium capable of utilizing sulfanilic acid.</title>
        <authorList>
            <person name="Hegedus B."/>
            <person name="Kos P.B."/>
            <person name="Balint B."/>
            <person name="Maroti G."/>
            <person name="Gan H.M."/>
            <person name="Perei K."/>
            <person name="Rakhely G."/>
        </authorList>
    </citation>
    <scope>NUCLEOTIDE SEQUENCE [LARGE SCALE GENOMIC DNA]</scope>
    <source>
        <strain evidence="3">SA1</strain>
    </source>
</reference>
<name>A0A1D8A2R4_9SPHN</name>
<dbReference type="RefSeq" id="WP_069707816.1">
    <property type="nucleotide sequence ID" value="NZ_CP017075.1"/>
</dbReference>
<dbReference type="KEGG" id="nre:BES08_06015"/>
<dbReference type="EMBL" id="CP017075">
    <property type="protein sequence ID" value="AOR76360.1"/>
    <property type="molecule type" value="Genomic_DNA"/>
</dbReference>
<organism evidence="2 3">
    <name type="scientific">Novosphingobium resinovorum</name>
    <dbReference type="NCBI Taxonomy" id="158500"/>
    <lineage>
        <taxon>Bacteria</taxon>
        <taxon>Pseudomonadati</taxon>
        <taxon>Pseudomonadota</taxon>
        <taxon>Alphaproteobacteria</taxon>
        <taxon>Sphingomonadales</taxon>
        <taxon>Sphingomonadaceae</taxon>
        <taxon>Novosphingobium</taxon>
    </lineage>
</organism>
<evidence type="ECO:0000313" key="2">
    <source>
        <dbReference type="EMBL" id="AOR76360.1"/>
    </source>
</evidence>
<dbReference type="AlphaFoldDB" id="A0A1D8A2R4"/>
<feature type="coiled-coil region" evidence="1">
    <location>
        <begin position="307"/>
        <end position="334"/>
    </location>
</feature>
<protein>
    <recommendedName>
        <fullName evidence="4">Chromosome segregation protein SMC</fullName>
    </recommendedName>
</protein>
<sequence length="638" mass="70111">MPQQPDLLAISIDDVQPAVGQAGPRLWVRRLVIWRGVGDPIREVTLRPGLNIIWSPDSGNENEAMGHGGGKTTFCRLLRYCLGENSFGSHALREAVVNKIPDGYVGAEVVLDGEAWVVLRPIGIDNRHYCAKGEELEAAFGGEMPHTGLGALRDAITQAFMPEAASRMPLANPVEEAWEVALAWLTRDQECRLLSALEWRSAQTESHSASRQRQLSQADRLVIVRLLVNALSAGEMEASRLTEECSVKIEQTRRQRRRLQHLVEDMQADLSQKFGASDAQADFWKAQASEAVAQAEAAADPQLYERLTKAREDKDGAERALTQLGNQLAGLNADLATKTELRKTIDNNSAKAHTHVCDAQNPVCKTCGTRMDQKALDFVREREQERDDLIGKIAEIAGDIGALEANISAVKYQIAAAQQAAKPLAEAVIALERALVDQSRRLSAAKGDITMSTRYATHLGELKTSTNAIEQLLQLQSTHLNAASEHRAAALQNVDRLSLLFDGVLKFLIPETANGKIDLEQNELNLRFQMGGDRSTAAVDSLKIVAFDLAALLLTIEGRTQLPAFLIHDSPREADLGLSIYNRLFTMSQKLEGIGGTPLFQYIVTTTTAPPEAFQKEPWQRLELHGAPADKRVFGMDF</sequence>
<accession>A0A1D8A2R4</accession>
<dbReference type="Proteomes" id="UP000094626">
    <property type="component" value="Chromosome"/>
</dbReference>
<keyword evidence="3" id="KW-1185">Reference proteome</keyword>